<evidence type="ECO:0000259" key="4">
    <source>
        <dbReference type="PROSITE" id="PS50949"/>
    </source>
</evidence>
<evidence type="ECO:0000256" key="2">
    <source>
        <dbReference type="ARBA" id="ARBA00023125"/>
    </source>
</evidence>
<reference evidence="5" key="1">
    <citation type="journal article" date="2014" name="Int. J. Syst. Evol. Microbiol.">
        <title>Complete genome sequence of Corynebacterium casei LMG S-19264T (=DSM 44701T), isolated from a smear-ripened cheese.</title>
        <authorList>
            <consortium name="US DOE Joint Genome Institute (JGI-PGF)"/>
            <person name="Walter F."/>
            <person name="Albersmeier A."/>
            <person name="Kalinowski J."/>
            <person name="Ruckert C."/>
        </authorList>
    </citation>
    <scope>NUCLEOTIDE SEQUENCE</scope>
    <source>
        <strain evidence="5">CGMCC 1.12187</strain>
    </source>
</reference>
<dbReference type="EMBL" id="BMEQ01000019">
    <property type="protein sequence ID" value="GGG64793.1"/>
    <property type="molecule type" value="Genomic_DNA"/>
</dbReference>
<organism evidence="5 6">
    <name type="scientific">Kocuria dechangensis</name>
    <dbReference type="NCBI Taxonomy" id="1176249"/>
    <lineage>
        <taxon>Bacteria</taxon>
        <taxon>Bacillati</taxon>
        <taxon>Actinomycetota</taxon>
        <taxon>Actinomycetes</taxon>
        <taxon>Micrococcales</taxon>
        <taxon>Micrococcaceae</taxon>
        <taxon>Kocuria</taxon>
    </lineage>
</organism>
<reference evidence="5" key="2">
    <citation type="submission" date="2020-09" db="EMBL/GenBank/DDBJ databases">
        <authorList>
            <person name="Sun Q."/>
            <person name="Zhou Y."/>
        </authorList>
    </citation>
    <scope>NUCLEOTIDE SEQUENCE</scope>
    <source>
        <strain evidence="5">CGMCC 1.12187</strain>
    </source>
</reference>
<dbReference type="GO" id="GO:0003700">
    <property type="term" value="F:DNA-binding transcription factor activity"/>
    <property type="evidence" value="ECO:0007669"/>
    <property type="project" value="InterPro"/>
</dbReference>
<feature type="domain" description="HTH gntR-type" evidence="4">
    <location>
        <begin position="20"/>
        <end position="87"/>
    </location>
</feature>
<dbReference type="PANTHER" id="PTHR43537">
    <property type="entry name" value="TRANSCRIPTIONAL REGULATOR, GNTR FAMILY"/>
    <property type="match status" value="1"/>
</dbReference>
<evidence type="ECO:0000256" key="3">
    <source>
        <dbReference type="ARBA" id="ARBA00023163"/>
    </source>
</evidence>
<dbReference type="PROSITE" id="PS50949">
    <property type="entry name" value="HTH_GNTR"/>
    <property type="match status" value="1"/>
</dbReference>
<comment type="caution">
    <text evidence="5">The sequence shown here is derived from an EMBL/GenBank/DDBJ whole genome shotgun (WGS) entry which is preliminary data.</text>
</comment>
<dbReference type="InterPro" id="IPR036390">
    <property type="entry name" value="WH_DNA-bd_sf"/>
</dbReference>
<sequence length="240" mass="26529">MTAFSDPGTVSQLPPLGLSTNRSDLVVESVKTAILSGQLAPDEVLVERRIADQLGISKTPVREALIILMRSGLLTATARRGVCVRRLSLRDVRHIYEERVLLEPWAIAHARSPHPDFKAAARALDDVERHRVDGDTAASALANRRFHRAMYAQCDNEFIVESLDRLQDLTALAAASVLWEKWPTSDKEFTEHQTIYDAAQAGRLEEAGELMREHIQASITRLADQESAEAAELSASEPAL</sequence>
<dbReference type="InterPro" id="IPR036388">
    <property type="entry name" value="WH-like_DNA-bd_sf"/>
</dbReference>
<dbReference type="SMART" id="SM00895">
    <property type="entry name" value="FCD"/>
    <property type="match status" value="1"/>
</dbReference>
<keyword evidence="3" id="KW-0804">Transcription</keyword>
<protein>
    <submittedName>
        <fullName evidence="5">GntR family transcriptional regulator</fullName>
    </submittedName>
</protein>
<dbReference type="InterPro" id="IPR011711">
    <property type="entry name" value="GntR_C"/>
</dbReference>
<dbReference type="Proteomes" id="UP000638848">
    <property type="component" value="Unassembled WGS sequence"/>
</dbReference>
<gene>
    <name evidence="5" type="ORF">GCM10011374_30590</name>
</gene>
<evidence type="ECO:0000256" key="1">
    <source>
        <dbReference type="ARBA" id="ARBA00023015"/>
    </source>
</evidence>
<dbReference type="Gene3D" id="1.20.120.530">
    <property type="entry name" value="GntR ligand-binding domain-like"/>
    <property type="match status" value="1"/>
</dbReference>
<accession>A0A917H1S0</accession>
<dbReference type="PANTHER" id="PTHR43537:SF24">
    <property type="entry name" value="GLUCONATE OPERON TRANSCRIPTIONAL REPRESSOR"/>
    <property type="match status" value="1"/>
</dbReference>
<evidence type="ECO:0000313" key="6">
    <source>
        <dbReference type="Proteomes" id="UP000638848"/>
    </source>
</evidence>
<keyword evidence="6" id="KW-1185">Reference proteome</keyword>
<dbReference type="Pfam" id="PF07729">
    <property type="entry name" value="FCD"/>
    <property type="match status" value="1"/>
</dbReference>
<dbReference type="Gene3D" id="1.10.10.10">
    <property type="entry name" value="Winged helix-like DNA-binding domain superfamily/Winged helix DNA-binding domain"/>
    <property type="match status" value="1"/>
</dbReference>
<dbReference type="SUPFAM" id="SSF48008">
    <property type="entry name" value="GntR ligand-binding domain-like"/>
    <property type="match status" value="1"/>
</dbReference>
<keyword evidence="1" id="KW-0805">Transcription regulation</keyword>
<dbReference type="InterPro" id="IPR008920">
    <property type="entry name" value="TF_FadR/GntR_C"/>
</dbReference>
<dbReference type="AlphaFoldDB" id="A0A917H1S0"/>
<evidence type="ECO:0000313" key="5">
    <source>
        <dbReference type="EMBL" id="GGG64793.1"/>
    </source>
</evidence>
<dbReference type="RefSeq" id="WP_188538745.1">
    <property type="nucleotide sequence ID" value="NZ_BMEQ01000019.1"/>
</dbReference>
<dbReference type="GO" id="GO:0003677">
    <property type="term" value="F:DNA binding"/>
    <property type="evidence" value="ECO:0007669"/>
    <property type="project" value="UniProtKB-KW"/>
</dbReference>
<keyword evidence="2" id="KW-0238">DNA-binding</keyword>
<dbReference type="CDD" id="cd07377">
    <property type="entry name" value="WHTH_GntR"/>
    <property type="match status" value="1"/>
</dbReference>
<proteinExistence type="predicted"/>
<dbReference type="SUPFAM" id="SSF46785">
    <property type="entry name" value="Winged helix' DNA-binding domain"/>
    <property type="match status" value="1"/>
</dbReference>
<name>A0A917H1S0_9MICC</name>
<dbReference type="InterPro" id="IPR000524">
    <property type="entry name" value="Tscrpt_reg_HTH_GntR"/>
</dbReference>
<dbReference type="SMART" id="SM00345">
    <property type="entry name" value="HTH_GNTR"/>
    <property type="match status" value="1"/>
</dbReference>
<dbReference type="Pfam" id="PF00392">
    <property type="entry name" value="GntR"/>
    <property type="match status" value="1"/>
</dbReference>